<feature type="domain" description="Fe2OG dioxygenase" evidence="7">
    <location>
        <begin position="96"/>
        <end position="199"/>
    </location>
</feature>
<name>A0AA95KFS0_9GAMM</name>
<reference evidence="8" key="2">
    <citation type="submission" date="2023-04" db="EMBL/GenBank/DDBJ databases">
        <authorList>
            <person name="Beletskiy A.V."/>
            <person name="Mardanov A.V."/>
            <person name="Ravin N.V."/>
        </authorList>
    </citation>
    <scope>NUCLEOTIDE SEQUENCE</scope>
    <source>
        <strain evidence="8">GKL-01</strain>
    </source>
</reference>
<dbReference type="AlphaFoldDB" id="A0AA95KFS0"/>
<protein>
    <submittedName>
        <fullName evidence="8">2OG-Fe(II) oxygenase</fullName>
    </submittedName>
</protein>
<organism evidence="8">
    <name type="scientific">Candidatus Thiocaldithrix dubininis</name>
    <dbReference type="NCBI Taxonomy" id="3080823"/>
    <lineage>
        <taxon>Bacteria</taxon>
        <taxon>Pseudomonadati</taxon>
        <taxon>Pseudomonadota</taxon>
        <taxon>Gammaproteobacteria</taxon>
        <taxon>Thiotrichales</taxon>
        <taxon>Thiotrichaceae</taxon>
        <taxon>Candidatus Thiocaldithrix</taxon>
    </lineage>
</organism>
<dbReference type="GO" id="GO:0071456">
    <property type="term" value="P:cellular response to hypoxia"/>
    <property type="evidence" value="ECO:0007669"/>
    <property type="project" value="TreeGrafter"/>
</dbReference>
<dbReference type="InterPro" id="IPR051559">
    <property type="entry name" value="HIF_prolyl_hydroxylases"/>
</dbReference>
<comment type="cofactor">
    <cofactor evidence="1">
        <name>L-ascorbate</name>
        <dbReference type="ChEBI" id="CHEBI:38290"/>
    </cofactor>
</comment>
<keyword evidence="5" id="KW-0560">Oxidoreductase</keyword>
<dbReference type="InterPro" id="IPR005123">
    <property type="entry name" value="Oxoglu/Fe-dep_dioxygenase_dom"/>
</dbReference>
<dbReference type="PROSITE" id="PS51471">
    <property type="entry name" value="FE2OG_OXY"/>
    <property type="match status" value="1"/>
</dbReference>
<evidence type="ECO:0000256" key="1">
    <source>
        <dbReference type="ARBA" id="ARBA00001961"/>
    </source>
</evidence>
<dbReference type="Pfam" id="PF13640">
    <property type="entry name" value="2OG-FeII_Oxy_3"/>
    <property type="match status" value="1"/>
</dbReference>
<dbReference type="GO" id="GO:0031418">
    <property type="term" value="F:L-ascorbic acid binding"/>
    <property type="evidence" value="ECO:0007669"/>
    <property type="project" value="UniProtKB-KW"/>
</dbReference>
<dbReference type="PANTHER" id="PTHR12907">
    <property type="entry name" value="EGL NINE HOMOLOG-RELATED"/>
    <property type="match status" value="1"/>
</dbReference>
<dbReference type="PANTHER" id="PTHR12907:SF26">
    <property type="entry name" value="HIF PROLYL HYDROXYLASE, ISOFORM C"/>
    <property type="match status" value="1"/>
</dbReference>
<dbReference type="GO" id="GO:0031543">
    <property type="term" value="F:peptidyl-proline dioxygenase activity"/>
    <property type="evidence" value="ECO:0007669"/>
    <property type="project" value="TreeGrafter"/>
</dbReference>
<evidence type="ECO:0000256" key="5">
    <source>
        <dbReference type="ARBA" id="ARBA00023002"/>
    </source>
</evidence>
<evidence type="ECO:0000256" key="6">
    <source>
        <dbReference type="ARBA" id="ARBA00023004"/>
    </source>
</evidence>
<dbReference type="KEGG" id="tdu:QJT80_05570"/>
<keyword evidence="2" id="KW-0479">Metal-binding</keyword>
<keyword evidence="6" id="KW-0408">Iron</keyword>
<evidence type="ECO:0000256" key="4">
    <source>
        <dbReference type="ARBA" id="ARBA00022964"/>
    </source>
</evidence>
<evidence type="ECO:0000259" key="7">
    <source>
        <dbReference type="PROSITE" id="PS51471"/>
    </source>
</evidence>
<sequence>MLIDFEPIIDALANTGWLVLPNFFATDTVNALRQQALSQWQAGSFHAAGIGQGNGLNVNQAIRGDQVQWLEPCTHGALGQWQTFVEQLRVELNRSLYLGLFEYEHHFALYPAGAFYRSHIDNFRGTSARLVTTLLYLNKDWQAPDGGQLRLYTNGTNGGEFIDIQPQGGTVVLFLSERFWHEVLPANRQRLSLTGWLRKR</sequence>
<dbReference type="Proteomes" id="UP001300672">
    <property type="component" value="Chromosome"/>
</dbReference>
<keyword evidence="4" id="KW-0223">Dioxygenase</keyword>
<dbReference type="InterPro" id="IPR006620">
    <property type="entry name" value="Pro_4_hyd_alph"/>
</dbReference>
<dbReference type="InterPro" id="IPR044862">
    <property type="entry name" value="Pro_4_hyd_alph_FE2OG_OXY"/>
</dbReference>
<dbReference type="Gene3D" id="2.60.120.620">
    <property type="entry name" value="q2cbj1_9rhob like domain"/>
    <property type="match status" value="1"/>
</dbReference>
<proteinExistence type="predicted"/>
<evidence type="ECO:0000256" key="2">
    <source>
        <dbReference type="ARBA" id="ARBA00022723"/>
    </source>
</evidence>
<evidence type="ECO:0000256" key="3">
    <source>
        <dbReference type="ARBA" id="ARBA00022896"/>
    </source>
</evidence>
<keyword evidence="3" id="KW-0847">Vitamin C</keyword>
<dbReference type="SMART" id="SM00702">
    <property type="entry name" value="P4Hc"/>
    <property type="match status" value="1"/>
</dbReference>
<evidence type="ECO:0000313" key="8">
    <source>
        <dbReference type="EMBL" id="WGZ91949.1"/>
    </source>
</evidence>
<dbReference type="EMBL" id="CP124755">
    <property type="protein sequence ID" value="WGZ91949.1"/>
    <property type="molecule type" value="Genomic_DNA"/>
</dbReference>
<reference evidence="8" key="1">
    <citation type="journal article" date="2023" name="Int. J. Mol. Sci.">
        <title>Metagenomics Revealed a New Genus 'Candidatus Thiocaldithrix dubininis' gen. nov., sp. nov. and a New Species 'Candidatus Thiothrix putei' sp. nov. in the Family Thiotrichaceae, Some Members of Which Have Traits of Both Na+- and H+-Motive Energetics.</title>
        <authorList>
            <person name="Ravin N.V."/>
            <person name="Muntyan M.S."/>
            <person name="Smolyakov D.D."/>
            <person name="Rudenko T.S."/>
            <person name="Beletsky A.V."/>
            <person name="Mardanov A.V."/>
            <person name="Grabovich M.Y."/>
        </authorList>
    </citation>
    <scope>NUCLEOTIDE SEQUENCE</scope>
    <source>
        <strain evidence="8">GKL-01</strain>
    </source>
</reference>
<accession>A0AA95KFS0</accession>
<gene>
    <name evidence="8" type="ORF">QJT80_05570</name>
</gene>
<dbReference type="GO" id="GO:0008198">
    <property type="term" value="F:ferrous iron binding"/>
    <property type="evidence" value="ECO:0007669"/>
    <property type="project" value="TreeGrafter"/>
</dbReference>